<dbReference type="Proteomes" id="UP001500220">
    <property type="component" value="Unassembled WGS sequence"/>
</dbReference>
<organism evidence="3 4">
    <name type="scientific">Saccharopolyspora thermophila</name>
    <dbReference type="NCBI Taxonomy" id="89367"/>
    <lineage>
        <taxon>Bacteria</taxon>
        <taxon>Bacillati</taxon>
        <taxon>Actinomycetota</taxon>
        <taxon>Actinomycetes</taxon>
        <taxon>Pseudonocardiales</taxon>
        <taxon>Pseudonocardiaceae</taxon>
        <taxon>Saccharopolyspora</taxon>
    </lineage>
</organism>
<keyword evidence="3" id="KW-0808">Transferase</keyword>
<dbReference type="GO" id="GO:0008483">
    <property type="term" value="F:transaminase activity"/>
    <property type="evidence" value="ECO:0007669"/>
    <property type="project" value="UniProtKB-KW"/>
</dbReference>
<evidence type="ECO:0000313" key="3">
    <source>
        <dbReference type="EMBL" id="GAA0537408.1"/>
    </source>
</evidence>
<keyword evidence="3" id="KW-0032">Aminotransferase</keyword>
<accession>A0ABN1D8V1</accession>
<dbReference type="Pfam" id="PF01041">
    <property type="entry name" value="DegT_DnrJ_EryC1"/>
    <property type="match status" value="1"/>
</dbReference>
<dbReference type="Gene3D" id="3.90.1150.10">
    <property type="entry name" value="Aspartate Aminotransferase, domain 1"/>
    <property type="match status" value="1"/>
</dbReference>
<evidence type="ECO:0000256" key="1">
    <source>
        <dbReference type="ARBA" id="ARBA00001933"/>
    </source>
</evidence>
<dbReference type="EMBL" id="BAAAHC010000020">
    <property type="protein sequence ID" value="GAA0537408.1"/>
    <property type="molecule type" value="Genomic_DNA"/>
</dbReference>
<dbReference type="RefSeq" id="WP_346074146.1">
    <property type="nucleotide sequence ID" value="NZ_BAAAHC010000020.1"/>
</dbReference>
<comment type="cofactor">
    <cofactor evidence="1">
        <name>pyridoxal 5'-phosphate</name>
        <dbReference type="ChEBI" id="CHEBI:597326"/>
    </cofactor>
</comment>
<name>A0ABN1D8V1_9PSEU</name>
<dbReference type="InterPro" id="IPR000653">
    <property type="entry name" value="DegT/StrS_aminotransferase"/>
</dbReference>
<comment type="similarity">
    <text evidence="2">Belongs to the DegT/DnrJ/EryC1 family.</text>
</comment>
<comment type="caution">
    <text evidence="3">The sequence shown here is derived from an EMBL/GenBank/DDBJ whole genome shotgun (WGS) entry which is preliminary data.</text>
</comment>
<dbReference type="SUPFAM" id="SSF53383">
    <property type="entry name" value="PLP-dependent transferases"/>
    <property type="match status" value="1"/>
</dbReference>
<dbReference type="PANTHER" id="PTHR30244:SF34">
    <property type="entry name" value="DTDP-4-AMINO-4,6-DIDEOXYGALACTOSE TRANSAMINASE"/>
    <property type="match status" value="1"/>
</dbReference>
<protein>
    <submittedName>
        <fullName evidence="3">LegC family aminotransferase</fullName>
    </submittedName>
</protein>
<dbReference type="PANTHER" id="PTHR30244">
    <property type="entry name" value="TRANSAMINASE"/>
    <property type="match status" value="1"/>
</dbReference>
<dbReference type="InterPro" id="IPR015422">
    <property type="entry name" value="PyrdxlP-dep_Trfase_small"/>
</dbReference>
<keyword evidence="2" id="KW-0663">Pyridoxal phosphate</keyword>
<proteinExistence type="inferred from homology"/>
<dbReference type="InterPro" id="IPR015424">
    <property type="entry name" value="PyrdxlP-dep_Trfase"/>
</dbReference>
<dbReference type="InterPro" id="IPR015421">
    <property type="entry name" value="PyrdxlP-dep_Trfase_major"/>
</dbReference>
<sequence length="443" mass="47109">MVKDSGHMPVLNRAGGGPVIAAPPAVGELENAFLQPVIASGRWGFDNPGGLPLEADLELDPAVAEALGVEQARAAAEFAAYQGLDHAVPVANGTRALVVALMAASVLAAETGKRALVPGGKVLVAGLTWQATAAAPLDRRLAPVLVDVDPRSGVVDAETIASILAADHNAEIVAVVLPHLYCRMVDMPRIAELCEEFGVVSIEDCAHAHGGRTGGRAAGAIADLGTWSFQGSKSVTCGEGGMVTTRHAELVDQLVSIVTCGRAVGRSRPFQAGNERLGALPAALLRAQLRRFYRDQLSTKQRVLAEFEALLGDLDGVRAMAPQPHVDRQITYKALARFDLASFGRRALPELAAEYSRLLGCEVATLYDPLNHSDLYLPHTDPANHWSARFAAAVDPSRFDLPGAHELRRGTLAFEHAALLDETFPARFRQATERLRSTTAAMR</sequence>
<gene>
    <name evidence="3" type="ORF">GCM10009545_45190</name>
</gene>
<evidence type="ECO:0000256" key="2">
    <source>
        <dbReference type="RuleBase" id="RU004508"/>
    </source>
</evidence>
<dbReference type="Gene3D" id="3.40.640.10">
    <property type="entry name" value="Type I PLP-dependent aspartate aminotransferase-like (Major domain)"/>
    <property type="match status" value="1"/>
</dbReference>
<keyword evidence="4" id="KW-1185">Reference proteome</keyword>
<reference evidence="3 4" key="1">
    <citation type="journal article" date="2019" name="Int. J. Syst. Evol. Microbiol.">
        <title>The Global Catalogue of Microorganisms (GCM) 10K type strain sequencing project: providing services to taxonomists for standard genome sequencing and annotation.</title>
        <authorList>
            <consortium name="The Broad Institute Genomics Platform"/>
            <consortium name="The Broad Institute Genome Sequencing Center for Infectious Disease"/>
            <person name="Wu L."/>
            <person name="Ma J."/>
        </authorList>
    </citation>
    <scope>NUCLEOTIDE SEQUENCE [LARGE SCALE GENOMIC DNA]</scope>
    <source>
        <strain evidence="3 4">JCM 10664</strain>
    </source>
</reference>
<evidence type="ECO:0000313" key="4">
    <source>
        <dbReference type="Proteomes" id="UP001500220"/>
    </source>
</evidence>